<keyword evidence="1" id="KW-0812">Transmembrane</keyword>
<dbReference type="AlphaFoldDB" id="A0A0F5JZ70"/>
<feature type="transmembrane region" description="Helical" evidence="1">
    <location>
        <begin position="20"/>
        <end position="40"/>
    </location>
</feature>
<keyword evidence="1" id="KW-0472">Membrane</keyword>
<evidence type="ECO:0000256" key="1">
    <source>
        <dbReference type="SAM" id="Phobius"/>
    </source>
</evidence>
<dbReference type="STRING" id="28092.WM40_14205"/>
<dbReference type="PATRIC" id="fig|28092.6.peg.3356"/>
<dbReference type="EMBL" id="LAQU01000014">
    <property type="protein sequence ID" value="KKB62919.1"/>
    <property type="molecule type" value="Genomic_DNA"/>
</dbReference>
<proteinExistence type="predicted"/>
<keyword evidence="3" id="KW-1185">Reference proteome</keyword>
<organism evidence="2 3">
    <name type="scientific">Robbsia andropogonis</name>
    <dbReference type="NCBI Taxonomy" id="28092"/>
    <lineage>
        <taxon>Bacteria</taxon>
        <taxon>Pseudomonadati</taxon>
        <taxon>Pseudomonadota</taxon>
        <taxon>Betaproteobacteria</taxon>
        <taxon>Burkholderiales</taxon>
        <taxon>Burkholderiaceae</taxon>
        <taxon>Robbsia</taxon>
    </lineage>
</organism>
<keyword evidence="1" id="KW-1133">Transmembrane helix</keyword>
<gene>
    <name evidence="2" type="ORF">WM40_14205</name>
</gene>
<name>A0A0F5JZ70_9BURK</name>
<dbReference type="Proteomes" id="UP000033618">
    <property type="component" value="Unassembled WGS sequence"/>
</dbReference>
<sequence length="75" mass="8006">MFSSARSSIVEAQRHVLLEWGSASVVIAMIAWSIASASTLRKGFYTHGLRTKADRAWSGLAVVGAKSARRSLGAD</sequence>
<reference evidence="2 3" key="1">
    <citation type="submission" date="2015-03" db="EMBL/GenBank/DDBJ databases">
        <title>Draft Genome Sequence of Burkholderia andropogonis type strain ICMP2807, isolated from Sorghum bicolor.</title>
        <authorList>
            <person name="Lopes-Santos L."/>
            <person name="Castro D.B."/>
            <person name="Ottoboni L.M."/>
            <person name="Park D."/>
            <person name="Weirc B.S."/>
            <person name="Destefano S.A."/>
        </authorList>
    </citation>
    <scope>NUCLEOTIDE SEQUENCE [LARGE SCALE GENOMIC DNA]</scope>
    <source>
        <strain evidence="2 3">ICMP2807</strain>
    </source>
</reference>
<accession>A0A0F5JZ70</accession>
<comment type="caution">
    <text evidence="2">The sequence shown here is derived from an EMBL/GenBank/DDBJ whole genome shotgun (WGS) entry which is preliminary data.</text>
</comment>
<protein>
    <submittedName>
        <fullName evidence="2">Uncharacterized protein</fullName>
    </submittedName>
</protein>
<evidence type="ECO:0000313" key="2">
    <source>
        <dbReference type="EMBL" id="KKB62919.1"/>
    </source>
</evidence>
<evidence type="ECO:0000313" key="3">
    <source>
        <dbReference type="Proteomes" id="UP000033618"/>
    </source>
</evidence>